<dbReference type="EMBL" id="JBITGY010000009">
    <property type="protein sequence ID" value="MFI6501995.1"/>
    <property type="molecule type" value="Genomic_DNA"/>
</dbReference>
<evidence type="ECO:0000313" key="3">
    <source>
        <dbReference type="Proteomes" id="UP001612741"/>
    </source>
</evidence>
<accession>A0ABW7Z2D1</accession>
<protein>
    <recommendedName>
        <fullName evidence="4">DUF4352 domain-containing protein</fullName>
    </recommendedName>
</protein>
<evidence type="ECO:0000313" key="2">
    <source>
        <dbReference type="EMBL" id="MFI6501995.1"/>
    </source>
</evidence>
<sequence>MTEATGASSTPKRPVVVPAIGLVLLTVLGITALLGGMNEVPDPAPPQLAKGAILDQGQYATQFVDAVITTQKAENEFGEDKRFLDLIFKVTNQGTETSPVGMPPQKPESAFTGTTFASSLVKITPTIKQEFGPMAFALAKGVDSRQLHPGVPTVVTVRFRLGDTDQPPDKVVLDVAGFEYEPGFNDTNYSWKIVSEETQEDTFLPEIKAQVTLPVTVQEPV</sequence>
<organism evidence="2 3">
    <name type="scientific">Nonomuraea typhae</name>
    <dbReference type="NCBI Taxonomy" id="2603600"/>
    <lineage>
        <taxon>Bacteria</taxon>
        <taxon>Bacillati</taxon>
        <taxon>Actinomycetota</taxon>
        <taxon>Actinomycetes</taxon>
        <taxon>Streptosporangiales</taxon>
        <taxon>Streptosporangiaceae</taxon>
        <taxon>Nonomuraea</taxon>
    </lineage>
</organism>
<dbReference type="Proteomes" id="UP001612741">
    <property type="component" value="Unassembled WGS sequence"/>
</dbReference>
<gene>
    <name evidence="2" type="ORF">ACIBG2_31760</name>
</gene>
<keyword evidence="3" id="KW-1185">Reference proteome</keyword>
<name>A0ABW7Z2D1_9ACTN</name>
<dbReference type="RefSeq" id="WP_397086946.1">
    <property type="nucleotide sequence ID" value="NZ_JBITGY010000009.1"/>
</dbReference>
<reference evidence="2 3" key="1">
    <citation type="submission" date="2024-10" db="EMBL/GenBank/DDBJ databases">
        <title>The Natural Products Discovery Center: Release of the First 8490 Sequenced Strains for Exploring Actinobacteria Biosynthetic Diversity.</title>
        <authorList>
            <person name="Kalkreuter E."/>
            <person name="Kautsar S.A."/>
            <person name="Yang D."/>
            <person name="Bader C.D."/>
            <person name="Teijaro C.N."/>
            <person name="Fluegel L."/>
            <person name="Davis C.M."/>
            <person name="Simpson J.R."/>
            <person name="Lauterbach L."/>
            <person name="Steele A.D."/>
            <person name="Gui C."/>
            <person name="Meng S."/>
            <person name="Li G."/>
            <person name="Viehrig K."/>
            <person name="Ye F."/>
            <person name="Su P."/>
            <person name="Kiefer A.F."/>
            <person name="Nichols A."/>
            <person name="Cepeda A.J."/>
            <person name="Yan W."/>
            <person name="Fan B."/>
            <person name="Jiang Y."/>
            <person name="Adhikari A."/>
            <person name="Zheng C.-J."/>
            <person name="Schuster L."/>
            <person name="Cowan T.M."/>
            <person name="Smanski M.J."/>
            <person name="Chevrette M.G."/>
            <person name="De Carvalho L.P.S."/>
            <person name="Shen B."/>
        </authorList>
    </citation>
    <scope>NUCLEOTIDE SEQUENCE [LARGE SCALE GENOMIC DNA]</scope>
    <source>
        <strain evidence="2 3">NPDC050545</strain>
    </source>
</reference>
<keyword evidence="1" id="KW-0812">Transmembrane</keyword>
<feature type="transmembrane region" description="Helical" evidence="1">
    <location>
        <begin position="15"/>
        <end position="34"/>
    </location>
</feature>
<evidence type="ECO:0000256" key="1">
    <source>
        <dbReference type="SAM" id="Phobius"/>
    </source>
</evidence>
<comment type="caution">
    <text evidence="2">The sequence shown here is derived from an EMBL/GenBank/DDBJ whole genome shotgun (WGS) entry which is preliminary data.</text>
</comment>
<keyword evidence="1" id="KW-0472">Membrane</keyword>
<evidence type="ECO:0008006" key="4">
    <source>
        <dbReference type="Google" id="ProtNLM"/>
    </source>
</evidence>
<proteinExistence type="predicted"/>
<keyword evidence="1" id="KW-1133">Transmembrane helix</keyword>